<dbReference type="Gene3D" id="3.20.20.140">
    <property type="entry name" value="Metal-dependent hydrolases"/>
    <property type="match status" value="1"/>
</dbReference>
<comment type="subcellular location">
    <subcellularLocation>
        <location evidence="1">Nucleus</location>
    </subcellularLocation>
</comment>
<evidence type="ECO:0000313" key="4">
    <source>
        <dbReference type="EMBL" id="KAJ2847703.1"/>
    </source>
</evidence>
<name>A0A9W8I5X8_9FUNG</name>
<dbReference type="Pfam" id="PF01876">
    <property type="entry name" value="RNase_P_p30"/>
    <property type="match status" value="1"/>
</dbReference>
<dbReference type="PANTHER" id="PTHR13031">
    <property type="entry name" value="RIBONUCLEASE P SUBUNIT P30"/>
    <property type="match status" value="1"/>
</dbReference>
<organism evidence="4 5">
    <name type="scientific">Coemansia brasiliensis</name>
    <dbReference type="NCBI Taxonomy" id="2650707"/>
    <lineage>
        <taxon>Eukaryota</taxon>
        <taxon>Fungi</taxon>
        <taxon>Fungi incertae sedis</taxon>
        <taxon>Zoopagomycota</taxon>
        <taxon>Kickxellomycotina</taxon>
        <taxon>Kickxellomycetes</taxon>
        <taxon>Kickxellales</taxon>
        <taxon>Kickxellaceae</taxon>
        <taxon>Coemansia</taxon>
    </lineage>
</organism>
<evidence type="ECO:0000256" key="3">
    <source>
        <dbReference type="ARBA" id="ARBA00022694"/>
    </source>
</evidence>
<dbReference type="Proteomes" id="UP001139887">
    <property type="component" value="Unassembled WGS sequence"/>
</dbReference>
<dbReference type="GO" id="GO:0005655">
    <property type="term" value="C:nucleolar ribonuclease P complex"/>
    <property type="evidence" value="ECO:0007669"/>
    <property type="project" value="TreeGrafter"/>
</dbReference>
<evidence type="ECO:0000256" key="1">
    <source>
        <dbReference type="ARBA" id="ARBA00004123"/>
    </source>
</evidence>
<dbReference type="GO" id="GO:0008033">
    <property type="term" value="P:tRNA processing"/>
    <property type="evidence" value="ECO:0007669"/>
    <property type="project" value="UniProtKB-KW"/>
</dbReference>
<dbReference type="OrthoDB" id="17948at2759"/>
<reference evidence="4" key="1">
    <citation type="submission" date="2022-07" db="EMBL/GenBank/DDBJ databases">
        <title>Phylogenomic reconstructions and comparative analyses of Kickxellomycotina fungi.</title>
        <authorList>
            <person name="Reynolds N.K."/>
            <person name="Stajich J.E."/>
            <person name="Barry K."/>
            <person name="Grigoriev I.V."/>
            <person name="Crous P."/>
            <person name="Smith M.E."/>
        </authorList>
    </citation>
    <scope>NUCLEOTIDE SEQUENCE</scope>
    <source>
        <strain evidence="4">NRRL 1566</strain>
    </source>
</reference>
<protein>
    <submittedName>
        <fullName evidence="4">RNA-binding RNA processing protein rpp1</fullName>
        <ecNumber evidence="4">3.1.26.5</ecNumber>
    </submittedName>
</protein>
<sequence>MFYDLNIPLPEVAGKPNGRLSGHEWAQIAQTIERARELGYSIVALNQTIHGRLMPEHLQIWQSVPQFANSQLSWTSVRVADTKDGIPRGEIRVLRRLTAVISDATQGHSLSGALASEYDLVAVRPTSEKTLLAACNGTWEAVDMVALDMGSRWGFLAKQKIVAQALALGVSFEVAYQPALESARQQWVCNTSNIVRVTRGRGMVWTSGARQPLELRTPYDIANLGDALQLNGDLSKRAISANARAVLIHAFTRTGTLRAVASIH</sequence>
<dbReference type="EC" id="3.1.26.5" evidence="4"/>
<evidence type="ECO:0000313" key="5">
    <source>
        <dbReference type="Proteomes" id="UP001139887"/>
    </source>
</evidence>
<dbReference type="SUPFAM" id="SSF89550">
    <property type="entry name" value="PHP domain-like"/>
    <property type="match status" value="1"/>
</dbReference>
<dbReference type="AlphaFoldDB" id="A0A9W8I5X8"/>
<dbReference type="GO" id="GO:0004526">
    <property type="term" value="F:ribonuclease P activity"/>
    <property type="evidence" value="ECO:0007669"/>
    <property type="project" value="UniProtKB-EC"/>
</dbReference>
<accession>A0A9W8I5X8</accession>
<keyword evidence="3" id="KW-0819">tRNA processing</keyword>
<dbReference type="EMBL" id="JANBUW010000274">
    <property type="protein sequence ID" value="KAJ2847703.1"/>
    <property type="molecule type" value="Genomic_DNA"/>
</dbReference>
<proteinExistence type="inferred from homology"/>
<gene>
    <name evidence="4" type="primary">RPP1</name>
    <name evidence="4" type="ORF">IWW36_003716</name>
</gene>
<keyword evidence="5" id="KW-1185">Reference proteome</keyword>
<dbReference type="InterPro" id="IPR016195">
    <property type="entry name" value="Pol/histidinol_Pase-like"/>
</dbReference>
<dbReference type="InterPro" id="IPR002738">
    <property type="entry name" value="RNase_P_p30"/>
</dbReference>
<comment type="similarity">
    <text evidence="2">Belongs to the eukaryotic/archaeal RNase P protein component 3 family.</text>
</comment>
<comment type="caution">
    <text evidence="4">The sequence shown here is derived from an EMBL/GenBank/DDBJ whole genome shotgun (WGS) entry which is preliminary data.</text>
</comment>
<dbReference type="GO" id="GO:0003723">
    <property type="term" value="F:RNA binding"/>
    <property type="evidence" value="ECO:0007669"/>
    <property type="project" value="TreeGrafter"/>
</dbReference>
<evidence type="ECO:0000256" key="2">
    <source>
        <dbReference type="ARBA" id="ARBA00007331"/>
    </source>
</evidence>
<dbReference type="PANTHER" id="PTHR13031:SF0">
    <property type="entry name" value="RIBONUCLEASE P PROTEIN SUBUNIT P30"/>
    <property type="match status" value="1"/>
</dbReference>
<keyword evidence="4" id="KW-0378">Hydrolase</keyword>